<dbReference type="AlphaFoldDB" id="A0A2Y9A0R2"/>
<reference evidence="3" key="1">
    <citation type="submission" date="2016-10" db="EMBL/GenBank/DDBJ databases">
        <authorList>
            <person name="Varghese N."/>
            <person name="Submissions S."/>
        </authorList>
    </citation>
    <scope>NUCLEOTIDE SEQUENCE [LARGE SCALE GENOMIC DNA]</scope>
    <source>
        <strain evidence="3">DSM 22951</strain>
    </source>
</reference>
<keyword evidence="3" id="KW-1185">Reference proteome</keyword>
<dbReference type="Proteomes" id="UP000250028">
    <property type="component" value="Unassembled WGS sequence"/>
</dbReference>
<keyword evidence="1" id="KW-0472">Membrane</keyword>
<keyword evidence="1" id="KW-1133">Transmembrane helix</keyword>
<evidence type="ECO:0000313" key="2">
    <source>
        <dbReference type="EMBL" id="SSA35757.1"/>
    </source>
</evidence>
<organism evidence="2 3">
    <name type="scientific">Branchiibius hedensis</name>
    <dbReference type="NCBI Taxonomy" id="672460"/>
    <lineage>
        <taxon>Bacteria</taxon>
        <taxon>Bacillati</taxon>
        <taxon>Actinomycetota</taxon>
        <taxon>Actinomycetes</taxon>
        <taxon>Micrococcales</taxon>
        <taxon>Dermacoccaceae</taxon>
        <taxon>Branchiibius</taxon>
    </lineage>
</organism>
<accession>A0A2Y9A0R2</accession>
<evidence type="ECO:0000256" key="1">
    <source>
        <dbReference type="SAM" id="Phobius"/>
    </source>
</evidence>
<proteinExistence type="predicted"/>
<keyword evidence="1" id="KW-0812">Transmembrane</keyword>
<evidence type="ECO:0000313" key="3">
    <source>
        <dbReference type="Proteomes" id="UP000250028"/>
    </source>
</evidence>
<feature type="transmembrane region" description="Helical" evidence="1">
    <location>
        <begin position="5"/>
        <end position="21"/>
    </location>
</feature>
<feature type="transmembrane region" description="Helical" evidence="1">
    <location>
        <begin position="27"/>
        <end position="44"/>
    </location>
</feature>
<name>A0A2Y9A0R2_9MICO</name>
<protein>
    <submittedName>
        <fullName evidence="2">Uncharacterized protein</fullName>
    </submittedName>
</protein>
<dbReference type="EMBL" id="UESZ01000001">
    <property type="protein sequence ID" value="SSA35757.1"/>
    <property type="molecule type" value="Genomic_DNA"/>
</dbReference>
<dbReference type="RefSeq" id="WP_170119891.1">
    <property type="nucleotide sequence ID" value="NZ_QGDN01000001.1"/>
</dbReference>
<sequence length="52" mass="5368">MSPWLALVVIGVILLIVGFAGVGKLLIWIGLAVLVVGAVLTLLGRGRSSINK</sequence>
<gene>
    <name evidence="2" type="ORF">SAMN04489750_3129</name>
</gene>